<dbReference type="AlphaFoldDB" id="A0A380IVN4"/>
<keyword evidence="1" id="KW-0378">Hydrolase</keyword>
<sequence>MITLTVEKDWTGKYTFIVSNGFDSQSLTPGTFVSDFQIDQAKQNIQYAGSIDDGIRVVKNALGII</sequence>
<protein>
    <submittedName>
        <fullName evidence="1">6-phospho-beta-glucosidase</fullName>
        <ecNumber evidence="1">3.2.1.86</ecNumber>
    </submittedName>
</protein>
<evidence type="ECO:0000313" key="1">
    <source>
        <dbReference type="EMBL" id="VED64798.1"/>
    </source>
</evidence>
<reference evidence="1 3" key="1">
    <citation type="submission" date="2018-12" db="EMBL/GenBank/DDBJ databases">
        <authorList>
            <consortium name="Pathogen Informatics"/>
        </authorList>
    </citation>
    <scope>NUCLEOTIDE SEQUENCE [LARGE SCALE GENOMIC DNA]</scope>
    <source>
        <strain evidence="1 3">NCTC8184</strain>
    </source>
</reference>
<evidence type="ECO:0000313" key="3">
    <source>
        <dbReference type="Proteomes" id="UP000268870"/>
    </source>
</evidence>
<gene>
    <name evidence="1" type="primary">pbg_1</name>
    <name evidence="2" type="synonym">pbg_2</name>
    <name evidence="1" type="ORF">NCTC8184_00826</name>
    <name evidence="2" type="ORF">NCTC8184_02243</name>
</gene>
<dbReference type="Proteomes" id="UP000268870">
    <property type="component" value="Chromosome"/>
</dbReference>
<name>A0A380IVN4_STRAG</name>
<dbReference type="EC" id="3.2.1.86" evidence="1"/>
<keyword evidence="1" id="KW-0326">Glycosidase</keyword>
<dbReference type="EMBL" id="LR134265">
    <property type="protein sequence ID" value="VED66157.1"/>
    <property type="molecule type" value="Genomic_DNA"/>
</dbReference>
<evidence type="ECO:0000313" key="2">
    <source>
        <dbReference type="EMBL" id="VED66157.1"/>
    </source>
</evidence>
<dbReference type="RefSeq" id="WP_096405901.1">
    <property type="nucleotide sequence ID" value="NZ_LR134265.1"/>
</dbReference>
<accession>A0A380IVN4</accession>
<organism evidence="1 3">
    <name type="scientific">Streptococcus agalactiae</name>
    <dbReference type="NCBI Taxonomy" id="1311"/>
    <lineage>
        <taxon>Bacteria</taxon>
        <taxon>Bacillati</taxon>
        <taxon>Bacillota</taxon>
        <taxon>Bacilli</taxon>
        <taxon>Lactobacillales</taxon>
        <taxon>Streptococcaceae</taxon>
        <taxon>Streptococcus</taxon>
    </lineage>
</organism>
<dbReference type="EMBL" id="LR134265">
    <property type="protein sequence ID" value="VED64798.1"/>
    <property type="molecule type" value="Genomic_DNA"/>
</dbReference>
<proteinExistence type="predicted"/>
<dbReference type="GO" id="GO:0008706">
    <property type="term" value="F:6-phospho-beta-glucosidase activity"/>
    <property type="evidence" value="ECO:0007669"/>
    <property type="project" value="UniProtKB-EC"/>
</dbReference>